<evidence type="ECO:0000313" key="2">
    <source>
        <dbReference type="Proteomes" id="UP000002432"/>
    </source>
</evidence>
<proteinExistence type="predicted"/>
<dbReference type="PANTHER" id="PTHR48098:SF1">
    <property type="entry name" value="DIACYLGLYCEROL ACYLTRANSFERASE_MYCOLYLTRANSFERASE AG85A"/>
    <property type="match status" value="1"/>
</dbReference>
<protein>
    <submittedName>
        <fullName evidence="1">Esterase</fullName>
    </submittedName>
</protein>
<dbReference type="SUPFAM" id="SSF53474">
    <property type="entry name" value="alpha/beta-Hydrolases"/>
    <property type="match status" value="1"/>
</dbReference>
<dbReference type="Pfam" id="PF00756">
    <property type="entry name" value="Esterase"/>
    <property type="match status" value="1"/>
</dbReference>
<dbReference type="InterPro" id="IPR000801">
    <property type="entry name" value="Esterase-like"/>
</dbReference>
<dbReference type="InterPro" id="IPR050583">
    <property type="entry name" value="Mycobacterial_A85_antigen"/>
</dbReference>
<accession>Q1ITZ6</accession>
<sequence length="268" mass="30049">MQKQFPNAQLSGLIPGSENLRFLNFRGNALPGRGDVLLFAPPGFESMHDVPLLLLLHGVYGCQWNWWLNGAIDRTGLAMLQDGSTTPMMIAMPSDGLWGDGSGYVPHAHANYEAWIADDIPTCLRELFPQLRSDKFFIAGLSMGGFGAMRLGMKYAARTLGISAHSSVTHASQLSRFIPYPPDAFLFAGEQETDLLYWAKTNLTHLPPLRFDCGTEDSLIEQNRKLHRELSDLGVPHTYEEFPGGHDWPYWTEHVRSTLAFCKRVLER</sequence>
<dbReference type="AlphaFoldDB" id="Q1ITZ6"/>
<gene>
    <name evidence="1" type="ordered locus">Acid345_0649</name>
</gene>
<dbReference type="STRING" id="204669.Acid345_0649"/>
<dbReference type="HOGENOM" id="CLU_037618_3_0_0"/>
<dbReference type="RefSeq" id="WP_011521456.1">
    <property type="nucleotide sequence ID" value="NC_008009.1"/>
</dbReference>
<evidence type="ECO:0000313" key="1">
    <source>
        <dbReference type="EMBL" id="ABF39654.1"/>
    </source>
</evidence>
<dbReference type="eggNOG" id="COG0627">
    <property type="taxonomic scope" value="Bacteria"/>
</dbReference>
<reference evidence="1 2" key="1">
    <citation type="journal article" date="2009" name="Appl. Environ. Microbiol.">
        <title>Three genomes from the phylum Acidobacteria provide insight into the lifestyles of these microorganisms in soils.</title>
        <authorList>
            <person name="Ward N.L."/>
            <person name="Challacombe J.F."/>
            <person name="Janssen P.H."/>
            <person name="Henrissat B."/>
            <person name="Coutinho P.M."/>
            <person name="Wu M."/>
            <person name="Xie G."/>
            <person name="Haft D.H."/>
            <person name="Sait M."/>
            <person name="Badger J."/>
            <person name="Barabote R.D."/>
            <person name="Bradley B."/>
            <person name="Brettin T.S."/>
            <person name="Brinkac L.M."/>
            <person name="Bruce D."/>
            <person name="Creasy T."/>
            <person name="Daugherty S.C."/>
            <person name="Davidsen T.M."/>
            <person name="DeBoy R.T."/>
            <person name="Detter J.C."/>
            <person name="Dodson R.J."/>
            <person name="Durkin A.S."/>
            <person name="Ganapathy A."/>
            <person name="Gwinn-Giglio M."/>
            <person name="Han C.S."/>
            <person name="Khouri H."/>
            <person name="Kiss H."/>
            <person name="Kothari S.P."/>
            <person name="Madupu R."/>
            <person name="Nelson K.E."/>
            <person name="Nelson W.C."/>
            <person name="Paulsen I."/>
            <person name="Penn K."/>
            <person name="Ren Q."/>
            <person name="Rosovitz M.J."/>
            <person name="Selengut J.D."/>
            <person name="Shrivastava S."/>
            <person name="Sullivan S.A."/>
            <person name="Tapia R."/>
            <person name="Thompson L.S."/>
            <person name="Watkins K.L."/>
            <person name="Yang Q."/>
            <person name="Yu C."/>
            <person name="Zafar N."/>
            <person name="Zhou L."/>
            <person name="Kuske C.R."/>
        </authorList>
    </citation>
    <scope>NUCLEOTIDE SEQUENCE [LARGE SCALE GENOMIC DNA]</scope>
    <source>
        <strain evidence="1 2">Ellin345</strain>
    </source>
</reference>
<dbReference type="ESTHER" id="korve-q1itz6">
    <property type="family name" value="A85-Est-Putative"/>
</dbReference>
<dbReference type="KEGG" id="aba:Acid345_0649"/>
<name>Q1ITZ6_KORVE</name>
<dbReference type="Proteomes" id="UP000002432">
    <property type="component" value="Chromosome"/>
</dbReference>
<dbReference type="EMBL" id="CP000360">
    <property type="protein sequence ID" value="ABF39654.1"/>
    <property type="molecule type" value="Genomic_DNA"/>
</dbReference>
<dbReference type="GO" id="GO:0016747">
    <property type="term" value="F:acyltransferase activity, transferring groups other than amino-acyl groups"/>
    <property type="evidence" value="ECO:0007669"/>
    <property type="project" value="TreeGrafter"/>
</dbReference>
<dbReference type="Gene3D" id="3.40.50.1820">
    <property type="entry name" value="alpha/beta hydrolase"/>
    <property type="match status" value="1"/>
</dbReference>
<dbReference type="PANTHER" id="PTHR48098">
    <property type="entry name" value="ENTEROCHELIN ESTERASE-RELATED"/>
    <property type="match status" value="1"/>
</dbReference>
<keyword evidence="2" id="KW-1185">Reference proteome</keyword>
<dbReference type="EnsemblBacteria" id="ABF39654">
    <property type="protein sequence ID" value="ABF39654"/>
    <property type="gene ID" value="Acid345_0649"/>
</dbReference>
<dbReference type="OrthoDB" id="9777383at2"/>
<organism evidence="1 2">
    <name type="scientific">Koribacter versatilis (strain Ellin345)</name>
    <dbReference type="NCBI Taxonomy" id="204669"/>
    <lineage>
        <taxon>Bacteria</taxon>
        <taxon>Pseudomonadati</taxon>
        <taxon>Acidobacteriota</taxon>
        <taxon>Terriglobia</taxon>
        <taxon>Terriglobales</taxon>
        <taxon>Candidatus Korobacteraceae</taxon>
        <taxon>Candidatus Korobacter</taxon>
    </lineage>
</organism>
<dbReference type="InterPro" id="IPR029058">
    <property type="entry name" value="AB_hydrolase_fold"/>
</dbReference>